<reference evidence="1 2" key="1">
    <citation type="submission" date="2015-08" db="EMBL/GenBank/DDBJ databases">
        <title>Investigation of the bacterial diversity of lava forest soil.</title>
        <authorList>
            <person name="Lee J.S."/>
        </authorList>
    </citation>
    <scope>NUCLEOTIDE SEQUENCE [LARGE SCALE GENOMIC DNA]</scope>
    <source>
        <strain evidence="1 2">GJW-30</strain>
    </source>
</reference>
<organism evidence="1 2">
    <name type="scientific">Variibacter gotjawalensis</name>
    <dbReference type="NCBI Taxonomy" id="1333996"/>
    <lineage>
        <taxon>Bacteria</taxon>
        <taxon>Pseudomonadati</taxon>
        <taxon>Pseudomonadota</taxon>
        <taxon>Alphaproteobacteria</taxon>
        <taxon>Hyphomicrobiales</taxon>
        <taxon>Nitrobacteraceae</taxon>
        <taxon>Variibacter</taxon>
    </lineage>
</organism>
<dbReference type="InterPro" id="IPR024079">
    <property type="entry name" value="MetalloPept_cat_dom_sf"/>
</dbReference>
<sequence>MSLSDLKSLVASTSQNTSQFKGLSAAYAYLGFGVPTIDGYTALINNNNTTNFGAGGSTVFNDENVYINSFAALYRFNADARAVFDALVLDRDAIQEKFALVYDSMVPLTEQTSAGRAYFVSQANFYNLRAAELGVGGVNGGAIVGAASLAKIIVDGDKSGLGNSINDLVSALNNGTAVVPQSGPSFSNIEVADGGSFDGDDLRWSDGEIAWNVTINDPTGQYAAYYTSIKNAIIEAGIMWDRYLNGQASLEVEVLITNLPSSAIASAGSVTSGFIGRSGGRDIIQPGAAYEINTGTDPNGSGFDISIEIDADALQTVLWFDPTPFDGVRPVPANRADAVSVMMHELGHALGFIGFHDPATGRLDSHVATPYDLAVRNHGGTLFFEGQKAQATYGSLVPLTAGSSFHYGNFSGAGEDLSDDLMFAVIESGKAYSITRLDVAILADTGLGTFFDLA</sequence>
<dbReference type="EMBL" id="AP014946">
    <property type="protein sequence ID" value="BAT60608.1"/>
    <property type="molecule type" value="Genomic_DNA"/>
</dbReference>
<proteinExistence type="predicted"/>
<dbReference type="AlphaFoldDB" id="A0A0S3PXW5"/>
<dbReference type="Proteomes" id="UP000236884">
    <property type="component" value="Chromosome"/>
</dbReference>
<accession>A0A0S3PXW5</accession>
<name>A0A0S3PXW5_9BRAD</name>
<evidence type="ECO:0000313" key="1">
    <source>
        <dbReference type="EMBL" id="BAT60608.1"/>
    </source>
</evidence>
<dbReference type="Gene3D" id="3.40.390.10">
    <property type="entry name" value="Collagenase (Catalytic Domain)"/>
    <property type="match status" value="1"/>
</dbReference>
<dbReference type="KEGG" id="vgo:GJW-30_1_03156"/>
<protein>
    <submittedName>
        <fullName evidence="1">Uncharacterized protein</fullName>
    </submittedName>
</protein>
<gene>
    <name evidence="1" type="ORF">GJW-30_1_03156</name>
</gene>
<dbReference type="SUPFAM" id="SSF55486">
    <property type="entry name" value="Metalloproteases ('zincins'), catalytic domain"/>
    <property type="match status" value="2"/>
</dbReference>
<evidence type="ECO:0000313" key="2">
    <source>
        <dbReference type="Proteomes" id="UP000236884"/>
    </source>
</evidence>
<dbReference type="GO" id="GO:0008237">
    <property type="term" value="F:metallopeptidase activity"/>
    <property type="evidence" value="ECO:0007669"/>
    <property type="project" value="InterPro"/>
</dbReference>
<keyword evidence="2" id="KW-1185">Reference proteome</keyword>